<dbReference type="Proteomes" id="UP001367508">
    <property type="component" value="Unassembled WGS sequence"/>
</dbReference>
<evidence type="ECO:0000313" key="1">
    <source>
        <dbReference type="EMBL" id="KAK7324017.1"/>
    </source>
</evidence>
<sequence>MLCYSDLGLRLEAFKKPKVQGVRLEPSSWGLGAAHLTELVHSPNDYKLKSYFKRARTPTILLSNSRHYKYCASPTLILGVLLVPGCTSPAKLTDIFFRPGGNPHVRSTTLQNYADHEGSARFRLSLGCHSDWTGSFK</sequence>
<proteinExistence type="predicted"/>
<comment type="caution">
    <text evidence="1">The sequence shown here is derived from an EMBL/GenBank/DDBJ whole genome shotgun (WGS) entry which is preliminary data.</text>
</comment>
<dbReference type="EMBL" id="JAYMYQ010000006">
    <property type="protein sequence ID" value="KAK7324017.1"/>
    <property type="molecule type" value="Genomic_DNA"/>
</dbReference>
<protein>
    <submittedName>
        <fullName evidence="1">Uncharacterized protein</fullName>
    </submittedName>
</protein>
<keyword evidence="2" id="KW-1185">Reference proteome</keyword>
<organism evidence="1 2">
    <name type="scientific">Canavalia gladiata</name>
    <name type="common">Sword bean</name>
    <name type="synonym">Dolichos gladiatus</name>
    <dbReference type="NCBI Taxonomy" id="3824"/>
    <lineage>
        <taxon>Eukaryota</taxon>
        <taxon>Viridiplantae</taxon>
        <taxon>Streptophyta</taxon>
        <taxon>Embryophyta</taxon>
        <taxon>Tracheophyta</taxon>
        <taxon>Spermatophyta</taxon>
        <taxon>Magnoliopsida</taxon>
        <taxon>eudicotyledons</taxon>
        <taxon>Gunneridae</taxon>
        <taxon>Pentapetalae</taxon>
        <taxon>rosids</taxon>
        <taxon>fabids</taxon>
        <taxon>Fabales</taxon>
        <taxon>Fabaceae</taxon>
        <taxon>Papilionoideae</taxon>
        <taxon>50 kb inversion clade</taxon>
        <taxon>NPAAA clade</taxon>
        <taxon>indigoferoid/millettioid clade</taxon>
        <taxon>Phaseoleae</taxon>
        <taxon>Canavalia</taxon>
    </lineage>
</organism>
<reference evidence="1 2" key="1">
    <citation type="submission" date="2024-01" db="EMBL/GenBank/DDBJ databases">
        <title>The genomes of 5 underutilized Papilionoideae crops provide insights into root nodulation and disease resistanc.</title>
        <authorList>
            <person name="Jiang F."/>
        </authorList>
    </citation>
    <scope>NUCLEOTIDE SEQUENCE [LARGE SCALE GENOMIC DNA]</scope>
    <source>
        <strain evidence="1">LVBAO_FW01</strain>
        <tissue evidence="1">Leaves</tissue>
    </source>
</reference>
<accession>A0AAN9Q6J6</accession>
<evidence type="ECO:0000313" key="2">
    <source>
        <dbReference type="Proteomes" id="UP001367508"/>
    </source>
</evidence>
<name>A0AAN9Q6J6_CANGL</name>
<gene>
    <name evidence="1" type="ORF">VNO77_27524</name>
</gene>
<dbReference type="AlphaFoldDB" id="A0AAN9Q6J6"/>